<dbReference type="AlphaFoldDB" id="A0A7I7Y566"/>
<reference evidence="6" key="1">
    <citation type="journal article" date="2019" name="Emerg. Microbes Infect.">
        <title>Comprehensive subspecies identification of 175 nontuberculous mycobacteria species based on 7547 genomic profiles.</title>
        <authorList>
            <person name="Matsumoto Y."/>
            <person name="Kinjo T."/>
            <person name="Motooka D."/>
            <person name="Nabeya D."/>
            <person name="Jung N."/>
            <person name="Uechi K."/>
            <person name="Horii T."/>
            <person name="Iida T."/>
            <person name="Fujita J."/>
            <person name="Nakamura S."/>
        </authorList>
    </citation>
    <scope>NUCLEOTIDE SEQUENCE [LARGE SCALE GENOMIC DNA]</scope>
    <source>
        <strain evidence="6">JCM 13671</strain>
    </source>
</reference>
<dbReference type="Proteomes" id="UP000466931">
    <property type="component" value="Chromosome"/>
</dbReference>
<evidence type="ECO:0000313" key="7">
    <source>
        <dbReference type="Proteomes" id="UP000466931"/>
    </source>
</evidence>
<dbReference type="OrthoDB" id="7869936at2"/>
<dbReference type="GO" id="GO:0046872">
    <property type="term" value="F:metal ion binding"/>
    <property type="evidence" value="ECO:0007669"/>
    <property type="project" value="UniProtKB-KW"/>
</dbReference>
<dbReference type="Gene3D" id="3.90.870.10">
    <property type="entry name" value="DHBP synthase"/>
    <property type="match status" value="1"/>
</dbReference>
<dbReference type="GO" id="GO:0009231">
    <property type="term" value="P:riboflavin biosynthetic process"/>
    <property type="evidence" value="ECO:0007669"/>
    <property type="project" value="UniProtKB-UniPathway"/>
</dbReference>
<proteinExistence type="predicted"/>
<dbReference type="Pfam" id="PF00926">
    <property type="entry name" value="DHBP_synthase"/>
    <property type="match status" value="1"/>
</dbReference>
<protein>
    <recommendedName>
        <fullName evidence="3">3,4-dihydroxy-2-butanone-4-phosphate synthase</fullName>
        <ecNumber evidence="3">4.1.99.12</ecNumber>
    </recommendedName>
</protein>
<dbReference type="SUPFAM" id="SSF55821">
    <property type="entry name" value="YrdC/RibB"/>
    <property type="match status" value="1"/>
</dbReference>
<sequence length="215" mass="22515">MTTLAVHTDEPAPVSHLGADRTRLACSALERGEIVILSDGRESTLVLSAATATSKSVAQMISMGSGLVCVAMGRDRLRQLSIPKMAAEDESHASRFHVAVDAATGIGTGISAVDRARTLRLLSDPASVGADFTRPGHVIPVNGDIDSRVSPGTAELAFILVGLTKDPSPTAAYCALTSDRDPCEVAGPEEGAAFAEEHGLAFIEREDVLTAFYRQ</sequence>
<accession>A0A7I7Y566</accession>
<evidence type="ECO:0000313" key="6">
    <source>
        <dbReference type="EMBL" id="BBZ36816.1"/>
    </source>
</evidence>
<keyword evidence="4" id="KW-0686">Riboflavin biosynthesis</keyword>
<organism evidence="6 7">
    <name type="scientific">Mycolicibacterium confluentis</name>
    <dbReference type="NCBI Taxonomy" id="28047"/>
    <lineage>
        <taxon>Bacteria</taxon>
        <taxon>Bacillati</taxon>
        <taxon>Actinomycetota</taxon>
        <taxon>Actinomycetes</taxon>
        <taxon>Mycobacteriales</taxon>
        <taxon>Mycobacteriaceae</taxon>
        <taxon>Mycolicibacterium</taxon>
    </lineage>
</organism>
<gene>
    <name evidence="6" type="ORF">MCNF_54210</name>
</gene>
<dbReference type="UniPathway" id="UPA00275">
    <property type="reaction ID" value="UER00399"/>
</dbReference>
<keyword evidence="5" id="KW-0479">Metal-binding</keyword>
<dbReference type="EC" id="4.1.99.12" evidence="3"/>
<dbReference type="GO" id="GO:0005829">
    <property type="term" value="C:cytosol"/>
    <property type="evidence" value="ECO:0007669"/>
    <property type="project" value="TreeGrafter"/>
</dbReference>
<dbReference type="EMBL" id="AP022612">
    <property type="protein sequence ID" value="BBZ36816.1"/>
    <property type="molecule type" value="Genomic_DNA"/>
</dbReference>
<dbReference type="PANTHER" id="PTHR21327:SF18">
    <property type="entry name" value="3,4-DIHYDROXY-2-BUTANONE 4-PHOSPHATE SYNTHASE"/>
    <property type="match status" value="1"/>
</dbReference>
<name>A0A7I7Y566_9MYCO</name>
<evidence type="ECO:0000256" key="1">
    <source>
        <dbReference type="ARBA" id="ARBA00002284"/>
    </source>
</evidence>
<dbReference type="RefSeq" id="WP_085154390.1">
    <property type="nucleotide sequence ID" value="NZ_AP022612.1"/>
</dbReference>
<comment type="function">
    <text evidence="1">Catalyzes the conversion of D-ribulose 5-phosphate to formate and 3,4-dihydroxy-2-butanone 4-phosphate.</text>
</comment>
<evidence type="ECO:0000256" key="2">
    <source>
        <dbReference type="ARBA" id="ARBA00004904"/>
    </source>
</evidence>
<evidence type="ECO:0000256" key="3">
    <source>
        <dbReference type="ARBA" id="ARBA00012153"/>
    </source>
</evidence>
<evidence type="ECO:0000256" key="5">
    <source>
        <dbReference type="ARBA" id="ARBA00022723"/>
    </source>
</evidence>
<keyword evidence="7" id="KW-1185">Reference proteome</keyword>
<comment type="pathway">
    <text evidence="2">Cofactor biosynthesis; riboflavin biosynthesis; 2-hydroxy-3-oxobutyl phosphate from D-ribulose 5-phosphate: step 1/1.</text>
</comment>
<dbReference type="InterPro" id="IPR017945">
    <property type="entry name" value="DHBP_synth_RibB-like_a/b_dom"/>
</dbReference>
<dbReference type="GO" id="GO:0008686">
    <property type="term" value="F:3,4-dihydroxy-2-butanone-4-phosphate synthase activity"/>
    <property type="evidence" value="ECO:0007669"/>
    <property type="project" value="UniProtKB-EC"/>
</dbReference>
<dbReference type="InterPro" id="IPR000422">
    <property type="entry name" value="DHBP_synthase_RibB"/>
</dbReference>
<dbReference type="PANTHER" id="PTHR21327">
    <property type="entry name" value="GTP CYCLOHYDROLASE II-RELATED"/>
    <property type="match status" value="1"/>
</dbReference>
<reference evidence="6" key="2">
    <citation type="submission" date="2020-02" db="EMBL/GenBank/DDBJ databases">
        <authorList>
            <person name="Matsumoto Y."/>
            <person name="Motooka D."/>
            <person name="Nakamura S."/>
        </authorList>
    </citation>
    <scope>NUCLEOTIDE SEQUENCE</scope>
    <source>
        <strain evidence="6">JCM 13671</strain>
    </source>
</reference>
<evidence type="ECO:0000256" key="4">
    <source>
        <dbReference type="ARBA" id="ARBA00022619"/>
    </source>
</evidence>
<dbReference type="GO" id="GO:0003935">
    <property type="term" value="F:GTP cyclohydrolase II activity"/>
    <property type="evidence" value="ECO:0007669"/>
    <property type="project" value="TreeGrafter"/>
</dbReference>